<dbReference type="InterPro" id="IPR001638">
    <property type="entry name" value="Solute-binding_3/MltF_N"/>
</dbReference>
<dbReference type="EMBL" id="LYVF01000179">
    <property type="protein sequence ID" value="OAT80351.1"/>
    <property type="molecule type" value="Genomic_DNA"/>
</dbReference>
<feature type="domain" description="Ionotropic glutamate receptor C-terminal" evidence="7">
    <location>
        <begin position="51"/>
        <end position="267"/>
    </location>
</feature>
<evidence type="ECO:0000259" key="6">
    <source>
        <dbReference type="SMART" id="SM00062"/>
    </source>
</evidence>
<dbReference type="PANTHER" id="PTHR35936">
    <property type="entry name" value="MEMBRANE-BOUND LYTIC MUREIN TRANSGLYCOSYLASE F"/>
    <property type="match status" value="1"/>
</dbReference>
<comment type="similarity">
    <text evidence="2 4">Belongs to the bacterial solute-binding protein 3 family.</text>
</comment>
<evidence type="ECO:0000256" key="2">
    <source>
        <dbReference type="ARBA" id="ARBA00010333"/>
    </source>
</evidence>
<comment type="subcellular location">
    <subcellularLocation>
        <location evidence="1">Cell envelope</location>
    </subcellularLocation>
</comment>
<dbReference type="Proteomes" id="UP000078532">
    <property type="component" value="Unassembled WGS sequence"/>
</dbReference>
<evidence type="ECO:0000259" key="7">
    <source>
        <dbReference type="SMART" id="SM00079"/>
    </source>
</evidence>
<evidence type="ECO:0000313" key="8">
    <source>
        <dbReference type="EMBL" id="OAT80351.1"/>
    </source>
</evidence>
<gene>
    <name evidence="8" type="ORF">A6M21_13755</name>
</gene>
<dbReference type="PROSITE" id="PS51257">
    <property type="entry name" value="PROKAR_LIPOPROTEIN"/>
    <property type="match status" value="1"/>
</dbReference>
<sequence>MRLKNKTIHIFTALLLLLVALAAAGCGSGARHNPGAAGPAADKPLPGQTQVLVATDPADVPFEFKSGGKYTGFDIDLMRAVAEVNNWHVEFREMKYNEIMPALDGSTVDMAISAIPVAGRSGQKVDFSLPYFGTGLSILTPAKNSAVKGWDDLKNKRLGVQIATAGAELAYTIPGAKVTAYDDANEALKALKQGDVDAVVNDYPVNAYLLAQGVSGVKMTGGLRAEKLYGIAVSRGKPGMLDRVDSALKTLKNDGRFAAIYKKWFGQAPPAFLPGEPAARRAGPRI</sequence>
<dbReference type="PROSITE" id="PS01039">
    <property type="entry name" value="SBP_BACTERIAL_3"/>
    <property type="match status" value="1"/>
</dbReference>
<dbReference type="GO" id="GO:0016020">
    <property type="term" value="C:membrane"/>
    <property type="evidence" value="ECO:0007669"/>
    <property type="project" value="InterPro"/>
</dbReference>
<comment type="caution">
    <text evidence="8">The sequence shown here is derived from an EMBL/GenBank/DDBJ whole genome shotgun (WGS) entry which is preliminary data.</text>
</comment>
<evidence type="ECO:0000313" key="9">
    <source>
        <dbReference type="Proteomes" id="UP000078532"/>
    </source>
</evidence>
<dbReference type="PANTHER" id="PTHR35936:SF17">
    <property type="entry name" value="ARGININE-BINDING EXTRACELLULAR PROTEIN ARTP"/>
    <property type="match status" value="1"/>
</dbReference>
<evidence type="ECO:0000256" key="4">
    <source>
        <dbReference type="RuleBase" id="RU003744"/>
    </source>
</evidence>
<dbReference type="Gene3D" id="3.40.190.10">
    <property type="entry name" value="Periplasmic binding protein-like II"/>
    <property type="match status" value="2"/>
</dbReference>
<keyword evidence="3 5" id="KW-0732">Signal</keyword>
<reference evidence="8 9" key="1">
    <citation type="submission" date="2016-04" db="EMBL/GenBank/DDBJ databases">
        <authorList>
            <person name="Evans L.H."/>
            <person name="Alamgir A."/>
            <person name="Owens N."/>
            <person name="Weber N.D."/>
            <person name="Virtaneva K."/>
            <person name="Barbian K."/>
            <person name="Babar A."/>
            <person name="Rosenke K."/>
        </authorList>
    </citation>
    <scope>NUCLEOTIDE SEQUENCE [LARGE SCALE GENOMIC DNA]</scope>
    <source>
        <strain evidence="8 9">LMa1</strain>
    </source>
</reference>
<feature type="chain" id="PRO_5039641318" description="Glutamine ABC transporter substrate-binding protein" evidence="5">
    <location>
        <begin position="25"/>
        <end position="286"/>
    </location>
</feature>
<feature type="domain" description="Solute-binding protein family 3/N-terminal" evidence="6">
    <location>
        <begin position="50"/>
        <end position="268"/>
    </location>
</feature>
<dbReference type="Pfam" id="PF00497">
    <property type="entry name" value="SBP_bac_3"/>
    <property type="match status" value="1"/>
</dbReference>
<evidence type="ECO:0000256" key="5">
    <source>
        <dbReference type="SAM" id="SignalP"/>
    </source>
</evidence>
<evidence type="ECO:0000256" key="1">
    <source>
        <dbReference type="ARBA" id="ARBA00004196"/>
    </source>
</evidence>
<evidence type="ECO:0008006" key="10">
    <source>
        <dbReference type="Google" id="ProtNLM"/>
    </source>
</evidence>
<proteinExistence type="inferred from homology"/>
<name>A0A1B7LCE3_9FIRM</name>
<dbReference type="AlphaFoldDB" id="A0A1B7LCE3"/>
<feature type="signal peptide" evidence="5">
    <location>
        <begin position="1"/>
        <end position="24"/>
    </location>
</feature>
<dbReference type="GO" id="GO:0030313">
    <property type="term" value="C:cell envelope"/>
    <property type="evidence" value="ECO:0007669"/>
    <property type="project" value="UniProtKB-SubCell"/>
</dbReference>
<dbReference type="GO" id="GO:0015276">
    <property type="term" value="F:ligand-gated monoatomic ion channel activity"/>
    <property type="evidence" value="ECO:0007669"/>
    <property type="project" value="InterPro"/>
</dbReference>
<dbReference type="InterPro" id="IPR001320">
    <property type="entry name" value="Iontro_rcpt_C"/>
</dbReference>
<dbReference type="InterPro" id="IPR018313">
    <property type="entry name" value="SBP_3_CS"/>
</dbReference>
<dbReference type="SUPFAM" id="SSF53850">
    <property type="entry name" value="Periplasmic binding protein-like II"/>
    <property type="match status" value="1"/>
</dbReference>
<evidence type="ECO:0000256" key="3">
    <source>
        <dbReference type="ARBA" id="ARBA00022729"/>
    </source>
</evidence>
<protein>
    <recommendedName>
        <fullName evidence="10">Glutamine ABC transporter substrate-binding protein</fullName>
    </recommendedName>
</protein>
<accession>A0A1B7LCE3</accession>
<organism evidence="8 9">
    <name type="scientific">Desulfotomaculum copahuensis</name>
    <dbReference type="NCBI Taxonomy" id="1838280"/>
    <lineage>
        <taxon>Bacteria</taxon>
        <taxon>Bacillati</taxon>
        <taxon>Bacillota</taxon>
        <taxon>Clostridia</taxon>
        <taxon>Eubacteriales</taxon>
        <taxon>Desulfotomaculaceae</taxon>
        <taxon>Desulfotomaculum</taxon>
    </lineage>
</organism>
<dbReference type="STRING" id="1838280.A6M21_13755"/>
<keyword evidence="9" id="KW-1185">Reference proteome</keyword>
<dbReference type="SMART" id="SM00062">
    <property type="entry name" value="PBPb"/>
    <property type="match status" value="1"/>
</dbReference>
<dbReference type="SMART" id="SM00079">
    <property type="entry name" value="PBPe"/>
    <property type="match status" value="1"/>
</dbReference>